<feature type="region of interest" description="Disordered" evidence="1">
    <location>
        <begin position="1"/>
        <end position="43"/>
    </location>
</feature>
<comment type="caution">
    <text evidence="2">The sequence shown here is derived from an EMBL/GenBank/DDBJ whole genome shotgun (WGS) entry which is preliminary data.</text>
</comment>
<name>A0AA88E1J5_FICCA</name>
<reference evidence="2" key="1">
    <citation type="submission" date="2023-07" db="EMBL/GenBank/DDBJ databases">
        <title>draft genome sequence of fig (Ficus carica).</title>
        <authorList>
            <person name="Takahashi T."/>
            <person name="Nishimura K."/>
        </authorList>
    </citation>
    <scope>NUCLEOTIDE SEQUENCE</scope>
</reference>
<dbReference type="Proteomes" id="UP001187192">
    <property type="component" value="Unassembled WGS sequence"/>
</dbReference>
<evidence type="ECO:0000256" key="1">
    <source>
        <dbReference type="SAM" id="MobiDB-lite"/>
    </source>
</evidence>
<keyword evidence="3" id="KW-1185">Reference proteome</keyword>
<feature type="region of interest" description="Disordered" evidence="1">
    <location>
        <begin position="93"/>
        <end position="112"/>
    </location>
</feature>
<evidence type="ECO:0000313" key="2">
    <source>
        <dbReference type="EMBL" id="GMN66099.1"/>
    </source>
</evidence>
<accession>A0AA88E1J5</accession>
<dbReference type="EMBL" id="BTGU01000287">
    <property type="protein sequence ID" value="GMN66099.1"/>
    <property type="molecule type" value="Genomic_DNA"/>
</dbReference>
<proteinExistence type="predicted"/>
<protein>
    <submittedName>
        <fullName evidence="2">Uncharacterized protein</fullName>
    </submittedName>
</protein>
<gene>
    <name evidence="2" type="ORF">TIFTF001_035163</name>
</gene>
<organism evidence="2 3">
    <name type="scientific">Ficus carica</name>
    <name type="common">Common fig</name>
    <dbReference type="NCBI Taxonomy" id="3494"/>
    <lineage>
        <taxon>Eukaryota</taxon>
        <taxon>Viridiplantae</taxon>
        <taxon>Streptophyta</taxon>
        <taxon>Embryophyta</taxon>
        <taxon>Tracheophyta</taxon>
        <taxon>Spermatophyta</taxon>
        <taxon>Magnoliopsida</taxon>
        <taxon>eudicotyledons</taxon>
        <taxon>Gunneridae</taxon>
        <taxon>Pentapetalae</taxon>
        <taxon>rosids</taxon>
        <taxon>fabids</taxon>
        <taxon>Rosales</taxon>
        <taxon>Moraceae</taxon>
        <taxon>Ficeae</taxon>
        <taxon>Ficus</taxon>
    </lineage>
</organism>
<evidence type="ECO:0000313" key="3">
    <source>
        <dbReference type="Proteomes" id="UP001187192"/>
    </source>
</evidence>
<sequence length="130" mass="15240">MRSRSRRSKINLSEAPEHPDQTGDNPDDDRREVLNVRRNTPLVSDRLGRPEIYRRLGREASVDKPAKRENRDQSWLDYLQRQLDRLVKQQYGLEPAGSADPPFTPSIMASPYPSRFNQEHIKHSRLLHEK</sequence>
<dbReference type="AlphaFoldDB" id="A0AA88E1J5"/>